<evidence type="ECO:0000259" key="2">
    <source>
        <dbReference type="Pfam" id="PF01575"/>
    </source>
</evidence>
<name>A0A563E4S0_9MICO</name>
<proteinExistence type="inferred from homology"/>
<keyword evidence="4" id="KW-1185">Reference proteome</keyword>
<sequence>MQQPRSDDPAVYADDLRIGDTFQLGSYLVTREDLLGFAHQWDPQIFHLDEDVATEGHFGGLIASGLHTLSIYQRLAVLAVFQNWQVIAGRSFREAKFLRPVRAEDTLTGTVRVEGVVPDARERALVTTSAELTNGAGRPVLTLLVDAYVMTRSGRA</sequence>
<protein>
    <submittedName>
        <fullName evidence="3">Dehydratase</fullName>
    </submittedName>
</protein>
<comment type="caution">
    <text evidence="3">The sequence shown here is derived from an EMBL/GenBank/DDBJ whole genome shotgun (WGS) entry which is preliminary data.</text>
</comment>
<organism evidence="3 4">
    <name type="scientific">Leekyejoonella antrihumi</name>
    <dbReference type="NCBI Taxonomy" id="1660198"/>
    <lineage>
        <taxon>Bacteria</taxon>
        <taxon>Bacillati</taxon>
        <taxon>Actinomycetota</taxon>
        <taxon>Actinomycetes</taxon>
        <taxon>Micrococcales</taxon>
        <taxon>Dermacoccaceae</taxon>
        <taxon>Leekyejoonella</taxon>
    </lineage>
</organism>
<dbReference type="Gene3D" id="3.10.129.10">
    <property type="entry name" value="Hotdog Thioesterase"/>
    <property type="match status" value="1"/>
</dbReference>
<evidence type="ECO:0000313" key="4">
    <source>
        <dbReference type="Proteomes" id="UP000320244"/>
    </source>
</evidence>
<dbReference type="SUPFAM" id="SSF54637">
    <property type="entry name" value="Thioesterase/thiol ester dehydrase-isomerase"/>
    <property type="match status" value="1"/>
</dbReference>
<dbReference type="RefSeq" id="WP_146316111.1">
    <property type="nucleotide sequence ID" value="NZ_VCQV01000007.1"/>
</dbReference>
<feature type="domain" description="MaoC-like" evidence="2">
    <location>
        <begin position="25"/>
        <end position="134"/>
    </location>
</feature>
<accession>A0A563E4S0</accession>
<dbReference type="InterPro" id="IPR002539">
    <property type="entry name" value="MaoC-like_dom"/>
</dbReference>
<dbReference type="InterPro" id="IPR052342">
    <property type="entry name" value="MCH/BMMD"/>
</dbReference>
<dbReference type="PANTHER" id="PTHR43664">
    <property type="entry name" value="MONOAMINE OXIDASE-RELATED"/>
    <property type="match status" value="1"/>
</dbReference>
<reference evidence="3 4" key="2">
    <citation type="submission" date="2019-08" db="EMBL/GenBank/DDBJ databases">
        <title>Jejuicoccus antrihumi gen. nov., sp. nov., a new member of the family Dermacoccaceae isolated from a cave.</title>
        <authorList>
            <person name="Schumann P."/>
            <person name="Kim I.S."/>
        </authorList>
    </citation>
    <scope>NUCLEOTIDE SEQUENCE [LARGE SCALE GENOMIC DNA]</scope>
    <source>
        <strain evidence="3 4">C5-26</strain>
    </source>
</reference>
<dbReference type="EMBL" id="VCQV01000007">
    <property type="protein sequence ID" value="TWP37232.1"/>
    <property type="molecule type" value="Genomic_DNA"/>
</dbReference>
<dbReference type="InterPro" id="IPR029069">
    <property type="entry name" value="HotDog_dom_sf"/>
</dbReference>
<comment type="similarity">
    <text evidence="1">Belongs to the enoyl-CoA hydratase/isomerase family.</text>
</comment>
<dbReference type="Proteomes" id="UP000320244">
    <property type="component" value="Unassembled WGS sequence"/>
</dbReference>
<dbReference type="OrthoDB" id="9801735at2"/>
<dbReference type="Pfam" id="PF01575">
    <property type="entry name" value="MaoC_dehydratas"/>
    <property type="match status" value="1"/>
</dbReference>
<evidence type="ECO:0000256" key="1">
    <source>
        <dbReference type="ARBA" id="ARBA00005254"/>
    </source>
</evidence>
<reference evidence="3 4" key="1">
    <citation type="submission" date="2019-05" db="EMBL/GenBank/DDBJ databases">
        <authorList>
            <person name="Lee S.D."/>
        </authorList>
    </citation>
    <scope>NUCLEOTIDE SEQUENCE [LARGE SCALE GENOMIC DNA]</scope>
    <source>
        <strain evidence="3 4">C5-26</strain>
    </source>
</reference>
<dbReference type="AlphaFoldDB" id="A0A563E4S0"/>
<gene>
    <name evidence="3" type="ORF">FGL98_07440</name>
</gene>
<dbReference type="PANTHER" id="PTHR43664:SF1">
    <property type="entry name" value="BETA-METHYLMALYL-COA DEHYDRATASE"/>
    <property type="match status" value="1"/>
</dbReference>
<evidence type="ECO:0000313" key="3">
    <source>
        <dbReference type="EMBL" id="TWP37232.1"/>
    </source>
</evidence>